<dbReference type="EMBL" id="NXIB02000116">
    <property type="protein sequence ID" value="PHX54193.1"/>
    <property type="molecule type" value="Genomic_DNA"/>
</dbReference>
<keyword evidence="1" id="KW-0255">Endonuclease</keyword>
<evidence type="ECO:0000313" key="1">
    <source>
        <dbReference type="EMBL" id="PHX54193.1"/>
    </source>
</evidence>
<dbReference type="RefSeq" id="WP_096828796.1">
    <property type="nucleotide sequence ID" value="NZ_NXIB02000116.1"/>
</dbReference>
<accession>A0A2G4EXD1</accession>
<gene>
    <name evidence="1" type="ORF">CP500_017430</name>
</gene>
<protein>
    <submittedName>
        <fullName evidence="1">Restriction endonuclease</fullName>
    </submittedName>
</protein>
<dbReference type="Proteomes" id="UP000226442">
    <property type="component" value="Unassembled WGS sequence"/>
</dbReference>
<proteinExistence type="predicted"/>
<dbReference type="OrthoDB" id="458226at2"/>
<keyword evidence="1" id="KW-0540">Nuclease</keyword>
<sequence length="183" mass="21006">MMTEKKLEQILARYQNSFTEKVYTEENEEHDILMDVFGISPIIKKENKQYWGRELGMCWQLLVTETCKAYCSSFQPAFKVGSDEPCDLIVDGYAIDTKYRIGSGDSGTLKKFKSYGPLLRTYNYEPVFLILRQDNLPAAITACQVGTWRVYTGDASFNFIQTISGFDLKSFLTKKVGEFPVHR</sequence>
<comment type="caution">
    <text evidence="1">The sequence shown here is derived from an EMBL/GenBank/DDBJ whole genome shotgun (WGS) entry which is preliminary data.</text>
</comment>
<keyword evidence="1" id="KW-0378">Hydrolase</keyword>
<dbReference type="AlphaFoldDB" id="A0A2G4EXD1"/>
<organism evidence="1 2">
    <name type="scientific">Tychonema bourrellyi FEM_GT703</name>
    <dbReference type="NCBI Taxonomy" id="2040638"/>
    <lineage>
        <taxon>Bacteria</taxon>
        <taxon>Bacillati</taxon>
        <taxon>Cyanobacteriota</taxon>
        <taxon>Cyanophyceae</taxon>
        <taxon>Oscillatoriophycideae</taxon>
        <taxon>Oscillatoriales</taxon>
        <taxon>Microcoleaceae</taxon>
        <taxon>Tychonema</taxon>
    </lineage>
</organism>
<keyword evidence="2" id="KW-1185">Reference proteome</keyword>
<reference evidence="1" key="1">
    <citation type="submission" date="2017-10" db="EMBL/GenBank/DDBJ databases">
        <title>Draft genome sequence of the planktic cyanobacteria Tychonema bourrellyi isolated from alpine lentic freshwater.</title>
        <authorList>
            <person name="Tett A."/>
            <person name="Armanini F."/>
            <person name="Asnicar F."/>
            <person name="Boscaini A."/>
            <person name="Pasolli E."/>
            <person name="Zolfo M."/>
            <person name="Donati C."/>
            <person name="Salmaso N."/>
            <person name="Segata N."/>
        </authorList>
    </citation>
    <scope>NUCLEOTIDE SEQUENCE</scope>
    <source>
        <strain evidence="1">FEM_GT703</strain>
    </source>
</reference>
<dbReference type="GO" id="GO:0004519">
    <property type="term" value="F:endonuclease activity"/>
    <property type="evidence" value="ECO:0007669"/>
    <property type="project" value="UniProtKB-KW"/>
</dbReference>
<dbReference type="REBASE" id="245734">
    <property type="entry name" value="Tbo703ORF17435P"/>
</dbReference>
<evidence type="ECO:0000313" key="2">
    <source>
        <dbReference type="Proteomes" id="UP000226442"/>
    </source>
</evidence>
<name>A0A2G4EXD1_9CYAN</name>